<dbReference type="InterPro" id="IPR036259">
    <property type="entry name" value="MFS_trans_sf"/>
</dbReference>
<comment type="subcellular location">
    <subcellularLocation>
        <location evidence="1">Cell membrane</location>
        <topology evidence="1">Multi-pass membrane protein</topology>
    </subcellularLocation>
</comment>
<evidence type="ECO:0000256" key="6">
    <source>
        <dbReference type="SAM" id="Phobius"/>
    </source>
</evidence>
<evidence type="ECO:0000256" key="4">
    <source>
        <dbReference type="ARBA" id="ARBA00022989"/>
    </source>
</evidence>
<reference evidence="8 9" key="1">
    <citation type="submission" date="2019-07" db="EMBL/GenBank/DDBJ databases">
        <title>Complete Genome Sequence of Leptotrichia wadei Strain JMUB3936.</title>
        <authorList>
            <person name="Watanabe S."/>
            <person name="Cui L."/>
        </authorList>
    </citation>
    <scope>NUCLEOTIDE SEQUENCE [LARGE SCALE GENOMIC DNA]</scope>
    <source>
        <strain evidence="8 9">JMUB3936</strain>
    </source>
</reference>
<dbReference type="SUPFAM" id="SSF103473">
    <property type="entry name" value="MFS general substrate transporter"/>
    <property type="match status" value="1"/>
</dbReference>
<evidence type="ECO:0000259" key="7">
    <source>
        <dbReference type="PROSITE" id="PS50850"/>
    </source>
</evidence>
<feature type="transmembrane region" description="Helical" evidence="6">
    <location>
        <begin position="7"/>
        <end position="23"/>
    </location>
</feature>
<evidence type="ECO:0000313" key="8">
    <source>
        <dbReference type="EMBL" id="BBM53975.1"/>
    </source>
</evidence>
<dbReference type="InterPro" id="IPR011701">
    <property type="entry name" value="MFS"/>
</dbReference>
<dbReference type="PANTHER" id="PTHR43124">
    <property type="entry name" value="PURINE EFFLUX PUMP PBUE"/>
    <property type="match status" value="1"/>
</dbReference>
<evidence type="ECO:0000313" key="9">
    <source>
        <dbReference type="Proteomes" id="UP000321944"/>
    </source>
</evidence>
<feature type="domain" description="Major facilitator superfamily (MFS) profile" evidence="7">
    <location>
        <begin position="1"/>
        <end position="178"/>
    </location>
</feature>
<accession>A0A510KVX8</accession>
<protein>
    <submittedName>
        <fullName evidence="8">Major facilitator superfamily protein</fullName>
    </submittedName>
</protein>
<dbReference type="RefSeq" id="WP_232053976.1">
    <property type="nucleotide sequence ID" value="NZ_AP019841.1"/>
</dbReference>
<evidence type="ECO:0000256" key="3">
    <source>
        <dbReference type="ARBA" id="ARBA00022692"/>
    </source>
</evidence>
<name>A0A510KVX8_9FUSO</name>
<feature type="transmembrane region" description="Helical" evidence="6">
    <location>
        <begin position="128"/>
        <end position="151"/>
    </location>
</feature>
<feature type="transmembrane region" description="Helical" evidence="6">
    <location>
        <begin position="157"/>
        <end position="177"/>
    </location>
</feature>
<feature type="transmembrane region" description="Helical" evidence="6">
    <location>
        <begin position="70"/>
        <end position="89"/>
    </location>
</feature>
<gene>
    <name evidence="8" type="ORF">JMUB3936_0253</name>
</gene>
<dbReference type="InterPro" id="IPR050189">
    <property type="entry name" value="MFS_Efflux_Transporters"/>
</dbReference>
<keyword evidence="3 6" id="KW-0812">Transmembrane</keyword>
<dbReference type="Gene3D" id="1.20.1250.20">
    <property type="entry name" value="MFS general substrate transporter like domains"/>
    <property type="match status" value="1"/>
</dbReference>
<keyword evidence="5 6" id="KW-0472">Membrane</keyword>
<dbReference type="GO" id="GO:0005886">
    <property type="term" value="C:plasma membrane"/>
    <property type="evidence" value="ECO:0007669"/>
    <property type="project" value="UniProtKB-SubCell"/>
</dbReference>
<proteinExistence type="predicted"/>
<dbReference type="InterPro" id="IPR020846">
    <property type="entry name" value="MFS_dom"/>
</dbReference>
<dbReference type="Pfam" id="PF07690">
    <property type="entry name" value="MFS_1"/>
    <property type="match status" value="1"/>
</dbReference>
<organism evidence="8 9">
    <name type="scientific">Leptotrichia wadei</name>
    <dbReference type="NCBI Taxonomy" id="157687"/>
    <lineage>
        <taxon>Bacteria</taxon>
        <taxon>Fusobacteriati</taxon>
        <taxon>Fusobacteriota</taxon>
        <taxon>Fusobacteriia</taxon>
        <taxon>Fusobacteriales</taxon>
        <taxon>Leptotrichiaceae</taxon>
        <taxon>Leptotrichia</taxon>
    </lineage>
</organism>
<dbReference type="GO" id="GO:0022857">
    <property type="term" value="F:transmembrane transporter activity"/>
    <property type="evidence" value="ECO:0007669"/>
    <property type="project" value="InterPro"/>
</dbReference>
<sequence length="178" mass="19434">MKKNINRMIIMMFLCMVVYNLGHPGTPDLIQMRGWKKSISGEFLAFMSTAMFISSPYLGALADRFGMKRIFVLMPFFYGIAQLVFGFVTSLPIIFLARIVAGFVSGGTFAVAFGYVSQLSEKEEKAKNIAKISSAIVIGGAIGKKIGGIVATADPRYSFGLQFICGGILSLFILVFIK</sequence>
<evidence type="ECO:0000256" key="1">
    <source>
        <dbReference type="ARBA" id="ARBA00004651"/>
    </source>
</evidence>
<evidence type="ECO:0000256" key="2">
    <source>
        <dbReference type="ARBA" id="ARBA00022475"/>
    </source>
</evidence>
<dbReference type="PANTHER" id="PTHR43124:SF3">
    <property type="entry name" value="CHLORAMPHENICOL EFFLUX PUMP RV0191"/>
    <property type="match status" value="1"/>
</dbReference>
<dbReference type="Proteomes" id="UP000321944">
    <property type="component" value="Chromosome"/>
</dbReference>
<evidence type="ECO:0000256" key="5">
    <source>
        <dbReference type="ARBA" id="ARBA00023136"/>
    </source>
</evidence>
<keyword evidence="2" id="KW-1003">Cell membrane</keyword>
<dbReference type="AlphaFoldDB" id="A0A510KVX8"/>
<feature type="transmembrane region" description="Helical" evidence="6">
    <location>
        <begin position="43"/>
        <end position="63"/>
    </location>
</feature>
<dbReference type="PROSITE" id="PS50850">
    <property type="entry name" value="MFS"/>
    <property type="match status" value="1"/>
</dbReference>
<dbReference type="EMBL" id="AP019841">
    <property type="protein sequence ID" value="BBM53975.1"/>
    <property type="molecule type" value="Genomic_DNA"/>
</dbReference>
<keyword evidence="4 6" id="KW-1133">Transmembrane helix</keyword>
<feature type="transmembrane region" description="Helical" evidence="6">
    <location>
        <begin position="95"/>
        <end position="116"/>
    </location>
</feature>